<gene>
    <name evidence="12" type="ORF">KFE25_009487</name>
</gene>
<evidence type="ECO:0000256" key="11">
    <source>
        <dbReference type="RuleBase" id="RU368056"/>
    </source>
</evidence>
<dbReference type="GO" id="GO:0006122">
    <property type="term" value="P:mitochondrial electron transport, ubiquinol to cytochrome c"/>
    <property type="evidence" value="ECO:0007669"/>
    <property type="project" value="UniProtKB-UniRule"/>
</dbReference>
<reference evidence="12" key="1">
    <citation type="submission" date="2021-05" db="EMBL/GenBank/DDBJ databases">
        <title>The genome of the haptophyte Pavlova lutheri (Diacronema luteri, Pavlovales) - a model for lipid biosynthesis in eukaryotic algae.</title>
        <authorList>
            <person name="Hulatt C.J."/>
            <person name="Posewitz M.C."/>
        </authorList>
    </citation>
    <scope>NUCLEOTIDE SEQUENCE</scope>
    <source>
        <strain evidence="12">NIVA-4/92</strain>
    </source>
</reference>
<accession>A0A8J6CHE4</accession>
<dbReference type="InterPro" id="IPR036656">
    <property type="entry name" value="QCR9_sf"/>
</dbReference>
<proteinExistence type="inferred from homology"/>
<dbReference type="GO" id="GO:0045275">
    <property type="term" value="C:respiratory chain complex III"/>
    <property type="evidence" value="ECO:0007669"/>
    <property type="project" value="UniProtKB-UniRule"/>
</dbReference>
<evidence type="ECO:0000313" key="13">
    <source>
        <dbReference type="Proteomes" id="UP000751190"/>
    </source>
</evidence>
<dbReference type="OMA" id="QWKDIKN"/>
<dbReference type="Pfam" id="PF05365">
    <property type="entry name" value="UCR_UQCRX_QCR9"/>
    <property type="match status" value="1"/>
</dbReference>
<dbReference type="OrthoDB" id="44067at2759"/>
<evidence type="ECO:0000256" key="9">
    <source>
        <dbReference type="ARBA" id="ARBA00023128"/>
    </source>
</evidence>
<keyword evidence="4 11" id="KW-0679">Respiratory chain</keyword>
<dbReference type="AlphaFoldDB" id="A0A8J6CHE4"/>
<keyword evidence="10" id="KW-0472">Membrane</keyword>
<evidence type="ECO:0000256" key="2">
    <source>
        <dbReference type="ARBA" id="ARBA00007856"/>
    </source>
</evidence>
<evidence type="ECO:0000256" key="8">
    <source>
        <dbReference type="ARBA" id="ARBA00022989"/>
    </source>
</evidence>
<dbReference type="PANTHER" id="PTHR12980:SF0">
    <property type="entry name" value="CYTOCHROME B-C1 COMPLEX SUBUNIT 9"/>
    <property type="match status" value="1"/>
</dbReference>
<evidence type="ECO:0000256" key="7">
    <source>
        <dbReference type="ARBA" id="ARBA00022982"/>
    </source>
</evidence>
<keyword evidence="7 11" id="KW-0249">Electron transport</keyword>
<evidence type="ECO:0000256" key="3">
    <source>
        <dbReference type="ARBA" id="ARBA00022448"/>
    </source>
</evidence>
<keyword evidence="13" id="KW-1185">Reference proteome</keyword>
<dbReference type="GO" id="GO:0005743">
    <property type="term" value="C:mitochondrial inner membrane"/>
    <property type="evidence" value="ECO:0007669"/>
    <property type="project" value="UniProtKB-SubCell"/>
</dbReference>
<evidence type="ECO:0000256" key="6">
    <source>
        <dbReference type="ARBA" id="ARBA00022792"/>
    </source>
</evidence>
<evidence type="ECO:0000256" key="5">
    <source>
        <dbReference type="ARBA" id="ARBA00022692"/>
    </source>
</evidence>
<name>A0A8J6CHE4_DIALT</name>
<dbReference type="Proteomes" id="UP000751190">
    <property type="component" value="Unassembled WGS sequence"/>
</dbReference>
<keyword evidence="3 11" id="KW-0813">Transport</keyword>
<sequence>MPASASWKQGRLTKESEMSKTMYNLFMKRNSSYVGTIFALAVVGGIAFDKVTESAWLIHNKGKLWKDFKYTIPADE</sequence>
<evidence type="ECO:0000256" key="4">
    <source>
        <dbReference type="ARBA" id="ARBA00022660"/>
    </source>
</evidence>
<dbReference type="SUPFAM" id="SSF81514">
    <property type="entry name" value="Subunit X (non-heme 7 kDa protein) of cytochrome bc1 complex (Ubiquinol-cytochrome c reductase)"/>
    <property type="match status" value="1"/>
</dbReference>
<keyword evidence="5" id="KW-0812">Transmembrane</keyword>
<evidence type="ECO:0000256" key="10">
    <source>
        <dbReference type="ARBA" id="ARBA00023136"/>
    </source>
</evidence>
<dbReference type="PANTHER" id="PTHR12980">
    <property type="entry name" value="UBIQUINOL-CYTOCHROME C REDUCTASE COMPLEX, SUBUNIT X"/>
    <property type="match status" value="1"/>
</dbReference>
<keyword evidence="9 11" id="KW-0496">Mitochondrion</keyword>
<protein>
    <recommendedName>
        <fullName evidence="11">Complex III subunit 9</fullName>
    </recommendedName>
</protein>
<dbReference type="FunFam" id="1.20.5.260:FF:000001">
    <property type="entry name" value="Cytochrome b-c1 complex subunit 9"/>
    <property type="match status" value="1"/>
</dbReference>
<organism evidence="12 13">
    <name type="scientific">Diacronema lutheri</name>
    <name type="common">Unicellular marine alga</name>
    <name type="synonym">Monochrysis lutheri</name>
    <dbReference type="NCBI Taxonomy" id="2081491"/>
    <lineage>
        <taxon>Eukaryota</taxon>
        <taxon>Haptista</taxon>
        <taxon>Haptophyta</taxon>
        <taxon>Pavlovophyceae</taxon>
        <taxon>Pavlovales</taxon>
        <taxon>Pavlovaceae</taxon>
        <taxon>Diacronema</taxon>
    </lineage>
</organism>
<comment type="similarity">
    <text evidence="2 11">Belongs to the UQCR10/QCR9 family.</text>
</comment>
<keyword evidence="6 11" id="KW-0999">Mitochondrion inner membrane</keyword>
<keyword evidence="8" id="KW-1133">Transmembrane helix</keyword>
<dbReference type="Gene3D" id="1.20.5.260">
    <property type="entry name" value="Cytochrome b-c1 complex subunit 9"/>
    <property type="match status" value="1"/>
</dbReference>
<evidence type="ECO:0000256" key="1">
    <source>
        <dbReference type="ARBA" id="ARBA00004434"/>
    </source>
</evidence>
<evidence type="ECO:0000313" key="12">
    <source>
        <dbReference type="EMBL" id="KAG8471066.1"/>
    </source>
</evidence>
<comment type="caution">
    <text evidence="12">The sequence shown here is derived from an EMBL/GenBank/DDBJ whole genome shotgun (WGS) entry which is preliminary data.</text>
</comment>
<dbReference type="EMBL" id="JAGTXO010000001">
    <property type="protein sequence ID" value="KAG8471066.1"/>
    <property type="molecule type" value="Genomic_DNA"/>
</dbReference>
<comment type="subcellular location">
    <subcellularLocation>
        <location evidence="1 11">Mitochondrion inner membrane</location>
        <topology evidence="1 11">Single-pass membrane protein</topology>
    </subcellularLocation>
</comment>
<comment type="subunit">
    <text evidence="11">Component of the ubiquinol-cytochrome c oxidoreductase (cytochrome b-c1 complex, complex III, CIII), a multisubunit enzyme composed of 3 respiratory subunits cytochrome b, cytochrome c1 and Rieske protein, 2 core protein subunits, and additional low-molecular weight protein subunits.</text>
</comment>
<dbReference type="InterPro" id="IPR008027">
    <property type="entry name" value="QCR9"/>
</dbReference>
<comment type="function">
    <text evidence="11">Component of the ubiquinol-cytochrome c oxidoreductase, a multisubunit transmembrane complex that is part of the mitochondrial electron transport chain which drives oxidative phosphorylation. The complex plays an important role in the uptake of multiple carbon sources present in different host niches.</text>
</comment>